<dbReference type="Gene3D" id="2.60.40.2700">
    <property type="match status" value="1"/>
</dbReference>
<protein>
    <submittedName>
        <fullName evidence="2">Cadherin repeat domain-containing protein</fullName>
    </submittedName>
</protein>
<evidence type="ECO:0000259" key="1">
    <source>
        <dbReference type="PROSITE" id="PS50268"/>
    </source>
</evidence>
<evidence type="ECO:0000313" key="3">
    <source>
        <dbReference type="Proteomes" id="UP001200557"/>
    </source>
</evidence>
<dbReference type="RefSeq" id="WP_235226205.1">
    <property type="nucleotide sequence ID" value="NZ_JAKGAQ010000003.1"/>
</dbReference>
<name>A0ABS9CX98_9RHOB</name>
<gene>
    <name evidence="2" type="ORF">L0664_12395</name>
</gene>
<dbReference type="Gene3D" id="2.60.40.60">
    <property type="entry name" value="Cadherins"/>
    <property type="match status" value="1"/>
</dbReference>
<proteinExistence type="predicted"/>
<dbReference type="PROSITE" id="PS51257">
    <property type="entry name" value="PROKAR_LIPOPROTEIN"/>
    <property type="match status" value="1"/>
</dbReference>
<feature type="domain" description="Cadherin" evidence="1">
    <location>
        <begin position="288"/>
        <end position="400"/>
    </location>
</feature>
<sequence length="942" mass="98893">MTNRFKAISPLALLGLAACKSSDGGSVLTSSGFAIKGPLVNALAFVDENDNRVLDSDEAFVRTGSDGGFSLANPNGANIVIQTDDQTIDSASGEILDGVTLVGAADATVITPFTTLSVEDVDTTALAAALGLPDDVDLLTFNPFAEDADAATALAVEKLSQQLIGTLQILEAAGDETAFESILSVVSDALEGGDTDIDFTDSTFLAEVVAASGLEGADAAGVAGQILAVNEKIDDVKSLDAPASAFGLASGVAGIYEEEGVAGGNEADVDNILAEAENEAPTDLTVTSEAGTALSIDETATGGTDVVVGLLTATDGANDTLTFEVTGDAAHLFEVSTSVAGIDGPVLVAKAGAVFDAETTASVDVTLKVTDQFGETADATVTVNIANIADEDTQGGDDVFVEGSIHYGGSVTFQSTLTDADNGTDTGDFASETYTWYLDGEAIEGETGQTIQTTQAMTGKFLSAELTVVDQAGGSTSFEDGFGHILPRYFEGDTPIVITVNENTADGLEAFADNIAVLEDDIDIWGESAAGLFNLFEVNMSNSNAVEAFLTSSGKLGFEFQLDDGEGDIDTLAQLEFRLGDLDTQTFDSLTTLVGAFNASEDLVVDVEAIFDNPLLSGALEDIIFETEVGALQLALREGDTDDDQDAFDIRLNYYDEETGEDVLDPDFLQTLSIRGDYGFGLADLYGLVTDLAVAVEESDEAQDAFPEFGDYYVDGIFDEAAYEDALDDYDNAVNLADFNIFTTLVDTLSPEGLRANYFDNGSDGDNDDRFVEAFYLNFFNTDDDGSEGIYFSVGDYAIYAEGDFPGSLGEILSGVEPFVGDINGGDPSASDLGFEALDYIAVFEQSEDENGNRETTNFFSVDIADNVDLLAVLDAITTDDGEAFGSYPNVGENEDTPDDERYDLSYAYDEDGLYIVLGEGLDLDAFDVLLDELSLTDLVAA</sequence>
<dbReference type="PROSITE" id="PS50268">
    <property type="entry name" value="CADHERIN_2"/>
    <property type="match status" value="1"/>
</dbReference>
<dbReference type="EMBL" id="JAKGAQ010000003">
    <property type="protein sequence ID" value="MCF2871870.1"/>
    <property type="molecule type" value="Genomic_DNA"/>
</dbReference>
<dbReference type="Proteomes" id="UP001200557">
    <property type="component" value="Unassembled WGS sequence"/>
</dbReference>
<dbReference type="CDD" id="cd11304">
    <property type="entry name" value="Cadherin_repeat"/>
    <property type="match status" value="1"/>
</dbReference>
<organism evidence="2 3">
    <name type="scientific">Octadecabacter dasysiphoniae</name>
    <dbReference type="NCBI Taxonomy" id="2909341"/>
    <lineage>
        <taxon>Bacteria</taxon>
        <taxon>Pseudomonadati</taxon>
        <taxon>Pseudomonadota</taxon>
        <taxon>Alphaproteobacteria</taxon>
        <taxon>Rhodobacterales</taxon>
        <taxon>Roseobacteraceae</taxon>
        <taxon>Octadecabacter</taxon>
    </lineage>
</organism>
<dbReference type="InterPro" id="IPR002126">
    <property type="entry name" value="Cadherin-like_dom"/>
</dbReference>
<keyword evidence="3" id="KW-1185">Reference proteome</keyword>
<accession>A0ABS9CX98</accession>
<comment type="caution">
    <text evidence="2">The sequence shown here is derived from an EMBL/GenBank/DDBJ whole genome shotgun (WGS) entry which is preliminary data.</text>
</comment>
<evidence type="ECO:0000313" key="2">
    <source>
        <dbReference type="EMBL" id="MCF2871870.1"/>
    </source>
</evidence>
<reference evidence="2 3" key="1">
    <citation type="submission" date="2022-01" db="EMBL/GenBank/DDBJ databases">
        <title>Octadecabacter sp. nov., isolated from a marine alga.</title>
        <authorList>
            <person name="Jin M.S."/>
            <person name="Kim H.M."/>
            <person name="Han D.M."/>
            <person name="Jung J.J."/>
            <person name="Jeon C.O."/>
        </authorList>
    </citation>
    <scope>NUCLEOTIDE SEQUENCE [LARGE SCALE GENOMIC DNA]</scope>
    <source>
        <strain evidence="2 3">G9-8</strain>
    </source>
</reference>